<reference evidence="8 9" key="1">
    <citation type="journal article" date="2012" name="J. Bacteriol.">
        <title>Genome Sequence of the Protease-Producing Bacterium Rheinheimera nanhaiensis E407-8T, Isolated from Deep-Sea Sediment of the South China Sea.</title>
        <authorList>
            <person name="Zhang X.-Y."/>
            <person name="Zhang Y.-J."/>
            <person name="Qin Q.-L."/>
            <person name="Xie B.-B."/>
            <person name="Chen X.-L."/>
            <person name="Zhou B.-C."/>
            <person name="Zhang Y.-Z."/>
        </authorList>
    </citation>
    <scope>NUCLEOTIDE SEQUENCE [LARGE SCALE GENOMIC DNA]</scope>
    <source>
        <strain evidence="8 9">E407-8</strain>
    </source>
</reference>
<dbReference type="EMBL" id="BAFK01000009">
    <property type="protein sequence ID" value="GAB58891.1"/>
    <property type="molecule type" value="Genomic_DNA"/>
</dbReference>
<dbReference type="PANTHER" id="PTHR46630:SF1">
    <property type="entry name" value="TETRATRICOPEPTIDE REPEAT PROTEIN 29"/>
    <property type="match status" value="1"/>
</dbReference>
<dbReference type="Proteomes" id="UP000004374">
    <property type="component" value="Unassembled WGS sequence"/>
</dbReference>
<keyword evidence="6" id="KW-1133">Transmembrane helix</keyword>
<protein>
    <submittedName>
        <fullName evidence="8">Uncharacterized protein</fullName>
    </submittedName>
</protein>
<sequence>MRPLFFISLLLCSGYSNASDTLQQRLLQASSQPEQVITQLQALPANTLDSSDHLVLAEAQLRLRNKAGAMDAVNKALDSAADPYLKAHAFLLKAQIYGILYRDTVIAITMLEQAEVLLHQREDADSLSLYSDVLQSFAQAYNQLGNIPKAIPYARRSLELAMQQDAQAQLKARITLGRLTLQNNAFGEAYQHFHQALTLASSLQDDDALASIHLRLGMAYRKIEDHSRALHHLQQAKQRYKQLQRDASYAYTLIYIGETYLEQADTAAEAAQYLTEALALAKQLDDPLRVGIATLGLGRLAVLQQRPELARQHFDTAQQLFSQQNVQTYLQETLLALAELHLQAAEYAQTANLLQLLAADMPKAAVYLQLRFFELTARLAALQGDWQGAYTSLQQAGSLRLAQLDEQNIFQLDLINQGLEQAAAASQWQAELRQQQLQLSKQQRNISLLLATVSGLALALILLLFWARRRSARTMPPAQSPLPDWRNFCQQLQHKEHSISHLLAFSPQQSQQLKLRFGQQRITQVLHTLLPAPGAPAVLGWCLDQDVLWLALDQRHTDVTALQLKLARQLQQQLPGAEAAPILLSLQLPLQQLLSGPWPLAQLQNLPEAFWLTLALCQQQPANHGLWLARLSSSQTPACEWASSLVRQDLLNAFRLGQLQLYCNDNNLEPALADNLH</sequence>
<dbReference type="OrthoDB" id="5751942at2"/>
<evidence type="ECO:0000313" key="9">
    <source>
        <dbReference type="Proteomes" id="UP000004374"/>
    </source>
</evidence>
<dbReference type="InterPro" id="IPR019734">
    <property type="entry name" value="TPR_rpt"/>
</dbReference>
<dbReference type="SUPFAM" id="SSF48452">
    <property type="entry name" value="TPR-like"/>
    <property type="match status" value="2"/>
</dbReference>
<keyword evidence="4" id="KW-0802">TPR repeat</keyword>
<comment type="subcellular location">
    <subcellularLocation>
        <location evidence="1">Cytoplasm</location>
    </subcellularLocation>
</comment>
<comment type="caution">
    <text evidence="8">The sequence shown here is derived from an EMBL/GenBank/DDBJ whole genome shotgun (WGS) entry which is preliminary data.</text>
</comment>
<keyword evidence="9" id="KW-1185">Reference proteome</keyword>
<evidence type="ECO:0000256" key="4">
    <source>
        <dbReference type="ARBA" id="ARBA00022803"/>
    </source>
</evidence>
<keyword evidence="3" id="KW-0677">Repeat</keyword>
<evidence type="ECO:0000256" key="7">
    <source>
        <dbReference type="SAM" id="SignalP"/>
    </source>
</evidence>
<accession>I1DXW3</accession>
<evidence type="ECO:0000256" key="3">
    <source>
        <dbReference type="ARBA" id="ARBA00022737"/>
    </source>
</evidence>
<evidence type="ECO:0000256" key="5">
    <source>
        <dbReference type="ARBA" id="ARBA00038253"/>
    </source>
</evidence>
<dbReference type="STRING" id="562729.RNAN_1879"/>
<proteinExistence type="inferred from homology"/>
<keyword evidence="2" id="KW-0963">Cytoplasm</keyword>
<gene>
    <name evidence="8" type="ORF">RNAN_1879</name>
</gene>
<name>I1DXW3_9GAMM</name>
<dbReference type="RefSeq" id="WP_008221008.1">
    <property type="nucleotide sequence ID" value="NZ_BAFK01000009.1"/>
</dbReference>
<dbReference type="AlphaFoldDB" id="I1DXW3"/>
<feature type="transmembrane region" description="Helical" evidence="6">
    <location>
        <begin position="446"/>
        <end position="467"/>
    </location>
</feature>
<dbReference type="Gene3D" id="1.25.40.10">
    <property type="entry name" value="Tetratricopeptide repeat domain"/>
    <property type="match status" value="2"/>
</dbReference>
<keyword evidence="6" id="KW-0472">Membrane</keyword>
<keyword evidence="6" id="KW-0812">Transmembrane</keyword>
<dbReference type="PANTHER" id="PTHR46630">
    <property type="entry name" value="TETRATRICOPEPTIDE REPEAT PROTEIN 29"/>
    <property type="match status" value="1"/>
</dbReference>
<feature type="chain" id="PRO_5003639594" evidence="7">
    <location>
        <begin position="19"/>
        <end position="677"/>
    </location>
</feature>
<dbReference type="SMART" id="SM00028">
    <property type="entry name" value="TPR"/>
    <property type="match status" value="6"/>
</dbReference>
<evidence type="ECO:0000256" key="1">
    <source>
        <dbReference type="ARBA" id="ARBA00004496"/>
    </source>
</evidence>
<dbReference type="InterPro" id="IPR051476">
    <property type="entry name" value="Bac_ResReg_Asp_Phosphatase"/>
</dbReference>
<comment type="similarity">
    <text evidence="5">Belongs to the Rap family.</text>
</comment>
<evidence type="ECO:0000256" key="6">
    <source>
        <dbReference type="SAM" id="Phobius"/>
    </source>
</evidence>
<dbReference type="InterPro" id="IPR011990">
    <property type="entry name" value="TPR-like_helical_dom_sf"/>
</dbReference>
<dbReference type="GO" id="GO:0005737">
    <property type="term" value="C:cytoplasm"/>
    <property type="evidence" value="ECO:0007669"/>
    <property type="project" value="UniProtKB-SubCell"/>
</dbReference>
<organism evidence="8 9">
    <name type="scientific">Rheinheimera nanhaiensis E407-8</name>
    <dbReference type="NCBI Taxonomy" id="562729"/>
    <lineage>
        <taxon>Bacteria</taxon>
        <taxon>Pseudomonadati</taxon>
        <taxon>Pseudomonadota</taxon>
        <taxon>Gammaproteobacteria</taxon>
        <taxon>Chromatiales</taxon>
        <taxon>Chromatiaceae</taxon>
        <taxon>Rheinheimera</taxon>
    </lineage>
</organism>
<keyword evidence="7" id="KW-0732">Signal</keyword>
<evidence type="ECO:0000313" key="8">
    <source>
        <dbReference type="EMBL" id="GAB58891.1"/>
    </source>
</evidence>
<evidence type="ECO:0000256" key="2">
    <source>
        <dbReference type="ARBA" id="ARBA00022490"/>
    </source>
</evidence>
<feature type="signal peptide" evidence="7">
    <location>
        <begin position="1"/>
        <end position="18"/>
    </location>
</feature>